<evidence type="ECO:0000259" key="6">
    <source>
        <dbReference type="Pfam" id="PF00593"/>
    </source>
</evidence>
<dbReference type="EMBL" id="JACHOQ010000002">
    <property type="protein sequence ID" value="MBB5739733.1"/>
    <property type="molecule type" value="Genomic_DNA"/>
</dbReference>
<keyword evidence="5" id="KW-0732">Signal</keyword>
<dbReference type="PANTHER" id="PTHR40980:SF4">
    <property type="entry name" value="TONB-DEPENDENT RECEPTOR-LIKE BETA-BARREL DOMAIN-CONTAINING PROTEIN"/>
    <property type="match status" value="1"/>
</dbReference>
<protein>
    <submittedName>
        <fullName evidence="8">TonB-dependent receptor</fullName>
    </submittedName>
</protein>
<dbReference type="InterPro" id="IPR010104">
    <property type="entry name" value="TonB_rcpt_bac"/>
</dbReference>
<comment type="subcellular location">
    <subcellularLocation>
        <location evidence="1 4">Cell outer membrane</location>
    </subcellularLocation>
</comment>
<dbReference type="Proteomes" id="UP000527324">
    <property type="component" value="Unassembled WGS sequence"/>
</dbReference>
<organism evidence="8 9">
    <name type="scientific">Brevundimonas aurantiaca</name>
    <dbReference type="NCBI Taxonomy" id="74316"/>
    <lineage>
        <taxon>Bacteria</taxon>
        <taxon>Pseudomonadati</taxon>
        <taxon>Pseudomonadota</taxon>
        <taxon>Alphaproteobacteria</taxon>
        <taxon>Caulobacterales</taxon>
        <taxon>Caulobacteraceae</taxon>
        <taxon>Brevundimonas</taxon>
    </lineage>
</organism>
<dbReference type="InterPro" id="IPR012910">
    <property type="entry name" value="Plug_dom"/>
</dbReference>
<keyword evidence="9" id="KW-1185">Reference proteome</keyword>
<feature type="domain" description="TonB-dependent receptor-like beta-barrel" evidence="6">
    <location>
        <begin position="475"/>
        <end position="941"/>
    </location>
</feature>
<evidence type="ECO:0000313" key="8">
    <source>
        <dbReference type="EMBL" id="MBB5739733.1"/>
    </source>
</evidence>
<keyword evidence="4" id="KW-0798">TonB box</keyword>
<evidence type="ECO:0000256" key="1">
    <source>
        <dbReference type="ARBA" id="ARBA00004442"/>
    </source>
</evidence>
<dbReference type="Gene3D" id="2.170.130.10">
    <property type="entry name" value="TonB-dependent receptor, plug domain"/>
    <property type="match status" value="1"/>
</dbReference>
<dbReference type="GO" id="GO:0009279">
    <property type="term" value="C:cell outer membrane"/>
    <property type="evidence" value="ECO:0007669"/>
    <property type="project" value="UniProtKB-SubCell"/>
</dbReference>
<gene>
    <name evidence="8" type="ORF">GGQ93_001435</name>
</gene>
<dbReference type="AlphaFoldDB" id="A0A7W9C615"/>
<comment type="caution">
    <text evidence="8">The sequence shown here is derived from an EMBL/GenBank/DDBJ whole genome shotgun (WGS) entry which is preliminary data.</text>
</comment>
<dbReference type="RefSeq" id="WP_183215990.1">
    <property type="nucleotide sequence ID" value="NZ_CAJFZW010000005.1"/>
</dbReference>
<evidence type="ECO:0000256" key="3">
    <source>
        <dbReference type="ARBA" id="ARBA00023237"/>
    </source>
</evidence>
<feature type="signal peptide" evidence="5">
    <location>
        <begin position="1"/>
        <end position="24"/>
    </location>
</feature>
<dbReference type="InterPro" id="IPR000531">
    <property type="entry name" value="Beta-barrel_TonB"/>
</dbReference>
<dbReference type="InterPro" id="IPR036942">
    <property type="entry name" value="Beta-barrel_TonB_sf"/>
</dbReference>
<keyword evidence="3" id="KW-0998">Cell outer membrane</keyword>
<evidence type="ECO:0000256" key="4">
    <source>
        <dbReference type="RuleBase" id="RU003357"/>
    </source>
</evidence>
<evidence type="ECO:0000313" key="9">
    <source>
        <dbReference type="Proteomes" id="UP000527324"/>
    </source>
</evidence>
<accession>A0A7W9C615</accession>
<dbReference type="SUPFAM" id="SSF56935">
    <property type="entry name" value="Porins"/>
    <property type="match status" value="1"/>
</dbReference>
<evidence type="ECO:0000259" key="7">
    <source>
        <dbReference type="Pfam" id="PF07715"/>
    </source>
</evidence>
<dbReference type="Gene3D" id="2.40.170.20">
    <property type="entry name" value="TonB-dependent receptor, beta-barrel domain"/>
    <property type="match status" value="1"/>
</dbReference>
<reference evidence="8 9" key="1">
    <citation type="submission" date="2020-08" db="EMBL/GenBank/DDBJ databases">
        <title>Genomic Encyclopedia of Type Strains, Phase IV (KMG-IV): sequencing the most valuable type-strain genomes for metagenomic binning, comparative biology and taxonomic classification.</title>
        <authorList>
            <person name="Goeker M."/>
        </authorList>
    </citation>
    <scope>NUCLEOTIDE SEQUENCE [LARGE SCALE GENOMIC DNA]</scope>
    <source>
        <strain evidence="8 9">DSM 4731</strain>
    </source>
</reference>
<dbReference type="PANTHER" id="PTHR40980">
    <property type="entry name" value="PLUG DOMAIN-CONTAINING PROTEIN"/>
    <property type="match status" value="1"/>
</dbReference>
<comment type="similarity">
    <text evidence="4">Belongs to the TonB-dependent receptor family.</text>
</comment>
<feature type="domain" description="TonB-dependent receptor plug" evidence="7">
    <location>
        <begin position="72"/>
        <end position="182"/>
    </location>
</feature>
<dbReference type="NCBIfam" id="TIGR01782">
    <property type="entry name" value="TonB-Xanth-Caul"/>
    <property type="match status" value="1"/>
</dbReference>
<name>A0A7W9C615_9CAUL</name>
<sequence>MNIKSRYLAAAGSLALVAAFPQWAAAQSQSQSQSRSATTEAEEVAQPNPAVLDDVVVTGYLQGLRRSIDEKRKNDMISDSVSADDMGKLPSSNLTEAASRIPGVSAVRNHFTGEGDRVVIRGMATEYNAYAVNGVRMGGTGSPNDNFFRGVRLSFLPTSGVDAITVYKSLLPYMDGDAIGGTIDIKTPTAFDYAPTYAAGSIEGTLLQQRDDRTSWAADVALGKQFSDRLGLYVTGNYSERGSQFEQIGNSGDNMPRTWYSTTESLDFDPKTFVSRGLEMSTGDTDVTRWGFNGSLDYRGDNHSFHLRGQYNEYEETQFRNRLNFRNEGGTKVSARLEQMDKTRGDLAQPADAVVGYDPKLGAIYNYTPAQIVDRDKDGKITDADKGAAGFYSLNGASGAWDPKGFRLRRYWEGGTTEGVLQLINLGGESRFGAFTLDYDASHSESEDNIIDSYDMYFGRNAYLWKGNEGVEIVSQDDPQYLKWVLNPAGMAAVQDLKEYTASGLSGEYGGAKETLNQAQFNLRYEPAGSWLQEVRVGAKYYKSERERRQGTLIDLAPKGTMADYSALFGEPVTDMFDGRYTGLYQLGAVIDTDKMMAEIDRAKAGNSTLLALKETESLDYASTWFYDEQVVSAYVMGTARFGAAEIIAGVRMEDTDNEIRAWTEDPVRGEDYALDNTGFTNWLPSVHLNYDLTPSAKLRAAIWTSVSRPDINRMTSVKEYSYDQDPDGDGKTNPTTEWVLTGIVQGNPELKPMTSINYDLSAEYYNGRTGAYSVALFYKDLDKFLYRSSSSVIRDGTLGEFDDPSGISVSMPMNGRKAEIHGVEINARQQLHWLPAPFDGLGVALNATIQRSSAETGLSWHPQGYTLPFMETPDHIVNLELFWERNGWEAYVAYNYQDKSLEDIEDFGNDPYEQDYHFVDLMMRRQITPNLTATFKVQNLLDSYTYYYTFGSGKGGVRDYIENGRYLSLNLNWRL</sequence>
<evidence type="ECO:0000256" key="5">
    <source>
        <dbReference type="SAM" id="SignalP"/>
    </source>
</evidence>
<dbReference type="Pfam" id="PF07715">
    <property type="entry name" value="Plug"/>
    <property type="match status" value="1"/>
</dbReference>
<dbReference type="InterPro" id="IPR037066">
    <property type="entry name" value="Plug_dom_sf"/>
</dbReference>
<keyword evidence="2 4" id="KW-0472">Membrane</keyword>
<feature type="chain" id="PRO_5031416846" evidence="5">
    <location>
        <begin position="25"/>
        <end position="976"/>
    </location>
</feature>
<dbReference type="Pfam" id="PF00593">
    <property type="entry name" value="TonB_dep_Rec_b-barrel"/>
    <property type="match status" value="1"/>
</dbReference>
<evidence type="ECO:0000256" key="2">
    <source>
        <dbReference type="ARBA" id="ARBA00023136"/>
    </source>
</evidence>
<proteinExistence type="inferred from homology"/>
<keyword evidence="8" id="KW-0675">Receptor</keyword>